<evidence type="ECO:0000256" key="2">
    <source>
        <dbReference type="ARBA" id="ARBA00022801"/>
    </source>
</evidence>
<keyword evidence="2 5" id="KW-0378">Hydrolase</keyword>
<dbReference type="RefSeq" id="WP_066339027.1">
    <property type="nucleotide sequence ID" value="NZ_CP016503.1"/>
</dbReference>
<name>A0A1B1U4P2_9HELI</name>
<keyword evidence="5" id="KW-0460">Magnesium</keyword>
<gene>
    <name evidence="5" type="primary">dut</name>
    <name evidence="7" type="ORF">BBW65_02075</name>
</gene>
<evidence type="ECO:0000259" key="6">
    <source>
        <dbReference type="Pfam" id="PF00692"/>
    </source>
</evidence>
<comment type="cofactor">
    <cofactor evidence="5">
        <name>Mg(2+)</name>
        <dbReference type="ChEBI" id="CHEBI:18420"/>
    </cofactor>
</comment>
<comment type="function">
    <text evidence="5">This enzyme is involved in nucleotide metabolism: it produces dUMP, the immediate precursor of thymidine nucleotides and it decreases the intracellular concentration of dUTP so that uracil cannot be incorporated into DNA.</text>
</comment>
<evidence type="ECO:0000313" key="7">
    <source>
        <dbReference type="EMBL" id="ANV97665.1"/>
    </source>
</evidence>
<dbReference type="KEGG" id="het:BBW65_02075"/>
<comment type="caution">
    <text evidence="5">Lacks conserved residue(s) required for the propagation of feature annotation.</text>
</comment>
<keyword evidence="3 5" id="KW-0546">Nucleotide metabolism</keyword>
<protein>
    <recommendedName>
        <fullName evidence="5">Deoxyuridine 5'-triphosphate nucleotidohydrolase</fullName>
        <shortName evidence="5">dUTPase</shortName>
        <ecNumber evidence="5">3.6.1.23</ecNumber>
    </recommendedName>
    <alternativeName>
        <fullName evidence="5">dUTP pyrophosphatase</fullName>
    </alternativeName>
</protein>
<evidence type="ECO:0000313" key="8">
    <source>
        <dbReference type="Proteomes" id="UP000092884"/>
    </source>
</evidence>
<keyword evidence="8" id="KW-1185">Reference proteome</keyword>
<dbReference type="InterPro" id="IPR029054">
    <property type="entry name" value="dUTPase-like"/>
</dbReference>
<evidence type="ECO:0000256" key="5">
    <source>
        <dbReference type="HAMAP-Rule" id="MF_00116"/>
    </source>
</evidence>
<dbReference type="SUPFAM" id="SSF51283">
    <property type="entry name" value="dUTPase-like"/>
    <property type="match status" value="1"/>
</dbReference>
<dbReference type="EMBL" id="CP016503">
    <property type="protein sequence ID" value="ANV97665.1"/>
    <property type="molecule type" value="Genomic_DNA"/>
</dbReference>
<dbReference type="GO" id="GO:0000287">
    <property type="term" value="F:magnesium ion binding"/>
    <property type="evidence" value="ECO:0007669"/>
    <property type="project" value="UniProtKB-UniRule"/>
</dbReference>
<accession>A0A1B1U4P2</accession>
<dbReference type="GO" id="GO:0046081">
    <property type="term" value="P:dUTP catabolic process"/>
    <property type="evidence" value="ECO:0007669"/>
    <property type="project" value="InterPro"/>
</dbReference>
<dbReference type="AlphaFoldDB" id="A0A1B1U4P2"/>
<sequence length="146" mass="15949">MQIKVKKLHHLARIPRYQSVGSAGFDLHSVENVRIKPKQWKLIKTGLAFEFDSDFEMQIRSRSGLALKNGIAVLNAPGTIDSDYRGEIGVVLINHSEEEFEVGIGDRIAQGVFAPVIQVELIESEVLSETERGAGGFGSSGVASKK</sequence>
<dbReference type="STRING" id="222136.BBW65_02075"/>
<dbReference type="EC" id="3.6.1.23" evidence="5"/>
<organism evidence="7 8">
    <name type="scientific">Helicobacter enhydrae</name>
    <dbReference type="NCBI Taxonomy" id="222136"/>
    <lineage>
        <taxon>Bacteria</taxon>
        <taxon>Pseudomonadati</taxon>
        <taxon>Campylobacterota</taxon>
        <taxon>Epsilonproteobacteria</taxon>
        <taxon>Campylobacterales</taxon>
        <taxon>Helicobacteraceae</taxon>
        <taxon>Helicobacter</taxon>
    </lineage>
</organism>
<dbReference type="InterPro" id="IPR033704">
    <property type="entry name" value="dUTPase_trimeric"/>
</dbReference>
<reference evidence="8" key="1">
    <citation type="submission" date="2016-07" db="EMBL/GenBank/DDBJ databases">
        <authorList>
            <person name="Florea S."/>
            <person name="Webb J.S."/>
            <person name="Jaromczyk J."/>
            <person name="Schardl C.L."/>
        </authorList>
    </citation>
    <scope>NUCLEOTIDE SEQUENCE [LARGE SCALE GENOMIC DNA]</scope>
    <source>
        <strain evidence="8">MIT 01-6242</strain>
    </source>
</reference>
<dbReference type="Pfam" id="PF00692">
    <property type="entry name" value="dUTPase"/>
    <property type="match status" value="1"/>
</dbReference>
<feature type="binding site" evidence="5">
    <location>
        <begin position="79"/>
        <end position="81"/>
    </location>
    <ligand>
        <name>substrate</name>
    </ligand>
</feature>
<dbReference type="OrthoDB" id="9809956at2"/>
<dbReference type="HAMAP" id="MF_00116">
    <property type="entry name" value="dUTPase_bact"/>
    <property type="match status" value="1"/>
</dbReference>
<dbReference type="UniPathway" id="UPA00610">
    <property type="reaction ID" value="UER00666"/>
</dbReference>
<evidence type="ECO:0000256" key="1">
    <source>
        <dbReference type="ARBA" id="ARBA00006581"/>
    </source>
</evidence>
<dbReference type="InterPro" id="IPR036157">
    <property type="entry name" value="dUTPase-like_sf"/>
</dbReference>
<evidence type="ECO:0000256" key="4">
    <source>
        <dbReference type="ARBA" id="ARBA00047686"/>
    </source>
</evidence>
<comment type="similarity">
    <text evidence="1 5">Belongs to the dUTPase family.</text>
</comment>
<dbReference type="NCBIfam" id="NF001862">
    <property type="entry name" value="PRK00601.1"/>
    <property type="match status" value="1"/>
</dbReference>
<dbReference type="PANTHER" id="PTHR11241:SF0">
    <property type="entry name" value="DEOXYURIDINE 5'-TRIPHOSPHATE NUCLEOTIDOHYDROLASE"/>
    <property type="match status" value="1"/>
</dbReference>
<feature type="binding site" evidence="5">
    <location>
        <position position="75"/>
    </location>
    <ligand>
        <name>substrate</name>
    </ligand>
</feature>
<dbReference type="InterPro" id="IPR008181">
    <property type="entry name" value="dUTPase"/>
</dbReference>
<dbReference type="Proteomes" id="UP000092884">
    <property type="component" value="Chromosome"/>
</dbReference>
<comment type="catalytic activity">
    <reaction evidence="4 5">
        <text>dUTP + H2O = dUMP + diphosphate + H(+)</text>
        <dbReference type="Rhea" id="RHEA:10248"/>
        <dbReference type="ChEBI" id="CHEBI:15377"/>
        <dbReference type="ChEBI" id="CHEBI:15378"/>
        <dbReference type="ChEBI" id="CHEBI:33019"/>
        <dbReference type="ChEBI" id="CHEBI:61555"/>
        <dbReference type="ChEBI" id="CHEBI:246422"/>
        <dbReference type="EC" id="3.6.1.23"/>
    </reaction>
</comment>
<dbReference type="PANTHER" id="PTHR11241">
    <property type="entry name" value="DEOXYURIDINE 5'-TRIPHOSPHATE NUCLEOTIDOHYDROLASE"/>
    <property type="match status" value="1"/>
</dbReference>
<dbReference type="Gene3D" id="2.70.40.10">
    <property type="match status" value="1"/>
</dbReference>
<dbReference type="CDD" id="cd07557">
    <property type="entry name" value="trimeric_dUTPase"/>
    <property type="match status" value="1"/>
</dbReference>
<evidence type="ECO:0000256" key="3">
    <source>
        <dbReference type="ARBA" id="ARBA00023080"/>
    </source>
</evidence>
<comment type="pathway">
    <text evidence="5">Pyrimidine metabolism; dUMP biosynthesis; dUMP from dCTP (dUTP route): step 2/2.</text>
</comment>
<feature type="binding site" evidence="5">
    <location>
        <begin position="62"/>
        <end position="64"/>
    </location>
    <ligand>
        <name>substrate</name>
    </ligand>
</feature>
<proteinExistence type="inferred from homology"/>
<keyword evidence="5" id="KW-0479">Metal-binding</keyword>
<dbReference type="GO" id="GO:0004170">
    <property type="term" value="F:dUTP diphosphatase activity"/>
    <property type="evidence" value="ECO:0007669"/>
    <property type="project" value="UniProtKB-UniRule"/>
</dbReference>
<feature type="domain" description="dUTPase-like" evidence="6">
    <location>
        <begin position="12"/>
        <end position="141"/>
    </location>
</feature>
<dbReference type="NCBIfam" id="TIGR00576">
    <property type="entry name" value="dut"/>
    <property type="match status" value="1"/>
</dbReference>
<dbReference type="GO" id="GO:0006226">
    <property type="term" value="P:dUMP biosynthetic process"/>
    <property type="evidence" value="ECO:0007669"/>
    <property type="project" value="UniProtKB-UniRule"/>
</dbReference>